<reference evidence="1 2" key="1">
    <citation type="journal article" date="2023" name="Science">
        <title>Complex scaffold remodeling in plant triterpene biosynthesis.</title>
        <authorList>
            <person name="De La Pena R."/>
            <person name="Hodgson H."/>
            <person name="Liu J.C."/>
            <person name="Stephenson M.J."/>
            <person name="Martin A.C."/>
            <person name="Owen C."/>
            <person name="Harkess A."/>
            <person name="Leebens-Mack J."/>
            <person name="Jimenez L.E."/>
            <person name="Osbourn A."/>
            <person name="Sattely E.S."/>
        </authorList>
    </citation>
    <scope>NUCLEOTIDE SEQUENCE [LARGE SCALE GENOMIC DNA]</scope>
    <source>
        <strain evidence="2">cv. JPN11</strain>
        <tissue evidence="1">Leaf</tissue>
    </source>
</reference>
<sequence length="215" mass="25181">MGRFWCLNRVALMLMLVGILNLVRITEGIRFDIDRKECLSYNVEYEGDTLHVSFVVIKADSPWHFTDDGVDLVIKGPTGEQIHDFHDKISEKYEFVVHKKGVHNFCFTNKSPYHETIDFDVYVGHFAYYEQHARDEHIAPLLDQIAKLEEALYNIQFEQHWLDAQTDRQAIVNEDMSRRAIHKAMFESAFLIAASFLQVYLLKHLFDRKTGITRV</sequence>
<keyword evidence="1" id="KW-0812">Transmembrane</keyword>
<name>A0ACC1Z571_MELAZ</name>
<protein>
    <submittedName>
        <fullName evidence="1">Transmembrane emp24 domain-containing protein</fullName>
    </submittedName>
</protein>
<evidence type="ECO:0000313" key="2">
    <source>
        <dbReference type="Proteomes" id="UP001164539"/>
    </source>
</evidence>
<gene>
    <name evidence="1" type="ORF">OWV82_002904</name>
</gene>
<evidence type="ECO:0000313" key="1">
    <source>
        <dbReference type="EMBL" id="KAJ4730245.1"/>
    </source>
</evidence>
<comment type="caution">
    <text evidence="1">The sequence shown here is derived from an EMBL/GenBank/DDBJ whole genome shotgun (WGS) entry which is preliminary data.</text>
</comment>
<keyword evidence="2" id="KW-1185">Reference proteome</keyword>
<keyword evidence="1" id="KW-0472">Membrane</keyword>
<dbReference type="EMBL" id="CM051394">
    <property type="protein sequence ID" value="KAJ4730245.1"/>
    <property type="molecule type" value="Genomic_DNA"/>
</dbReference>
<organism evidence="1 2">
    <name type="scientific">Melia azedarach</name>
    <name type="common">Chinaberry tree</name>
    <dbReference type="NCBI Taxonomy" id="155640"/>
    <lineage>
        <taxon>Eukaryota</taxon>
        <taxon>Viridiplantae</taxon>
        <taxon>Streptophyta</taxon>
        <taxon>Embryophyta</taxon>
        <taxon>Tracheophyta</taxon>
        <taxon>Spermatophyta</taxon>
        <taxon>Magnoliopsida</taxon>
        <taxon>eudicotyledons</taxon>
        <taxon>Gunneridae</taxon>
        <taxon>Pentapetalae</taxon>
        <taxon>rosids</taxon>
        <taxon>malvids</taxon>
        <taxon>Sapindales</taxon>
        <taxon>Meliaceae</taxon>
        <taxon>Melia</taxon>
    </lineage>
</organism>
<dbReference type="Proteomes" id="UP001164539">
    <property type="component" value="Chromosome 1"/>
</dbReference>
<accession>A0ACC1Z571</accession>
<proteinExistence type="predicted"/>